<dbReference type="GO" id="GO:0000139">
    <property type="term" value="C:Golgi membrane"/>
    <property type="evidence" value="ECO:0007669"/>
    <property type="project" value="UniProtKB-SubCell"/>
</dbReference>
<dbReference type="Proteomes" id="UP000008144">
    <property type="component" value="Chromosome 3"/>
</dbReference>
<reference evidence="10" key="2">
    <citation type="journal article" date="2008" name="Genome Biol.">
        <title>Improved genome assembly and evidence-based global gene model set for the chordate Ciona intestinalis: new insight into intron and operon populations.</title>
        <authorList>
            <person name="Satou Y."/>
            <person name="Mineta K."/>
            <person name="Ogasawara M."/>
            <person name="Sasakura Y."/>
            <person name="Shoguchi E."/>
            <person name="Ueno K."/>
            <person name="Yamada L."/>
            <person name="Matsumoto J."/>
            <person name="Wasserscheid J."/>
            <person name="Dewar K."/>
            <person name="Wiley G.B."/>
            <person name="Macmil S.L."/>
            <person name="Roe B.A."/>
            <person name="Zeller R.W."/>
            <person name="Hastings K.E."/>
            <person name="Lemaire P."/>
            <person name="Lindquist E."/>
            <person name="Endo T."/>
            <person name="Hotta K."/>
            <person name="Inaba K."/>
        </authorList>
    </citation>
    <scope>NUCLEOTIDE SEQUENCE [LARGE SCALE GENOMIC DNA]</scope>
    <source>
        <strain evidence="10">wild type</strain>
    </source>
</reference>
<dbReference type="PANTHER" id="PTHR13148">
    <property type="entry name" value="PER1-RELATED"/>
    <property type="match status" value="1"/>
</dbReference>
<keyword evidence="9" id="KW-0333">Golgi apparatus</keyword>
<evidence type="ECO:0000256" key="9">
    <source>
        <dbReference type="RuleBase" id="RU365066"/>
    </source>
</evidence>
<comment type="similarity">
    <text evidence="2 9">Belongs to the PGAP3 family.</text>
</comment>
<dbReference type="PANTHER" id="PTHR13148:SF0">
    <property type="entry name" value="POST-GPI ATTACHMENT TO PROTEINS FACTOR 3"/>
    <property type="match status" value="1"/>
</dbReference>
<reference evidence="11" key="1">
    <citation type="journal article" date="2002" name="Science">
        <title>The draft genome of Ciona intestinalis: insights into chordate and vertebrate origins.</title>
        <authorList>
            <person name="Dehal P."/>
            <person name="Satou Y."/>
            <person name="Campbell R.K."/>
            <person name="Chapman J."/>
            <person name="Degnan B."/>
            <person name="De Tomaso A."/>
            <person name="Davidson B."/>
            <person name="Di Gregorio A."/>
            <person name="Gelpke M."/>
            <person name="Goodstein D.M."/>
            <person name="Harafuji N."/>
            <person name="Hastings K.E."/>
            <person name="Ho I."/>
            <person name="Hotta K."/>
            <person name="Huang W."/>
            <person name="Kawashima T."/>
            <person name="Lemaire P."/>
            <person name="Martinez D."/>
            <person name="Meinertzhagen I.A."/>
            <person name="Necula S."/>
            <person name="Nonaka M."/>
            <person name="Putnam N."/>
            <person name="Rash S."/>
            <person name="Saiga H."/>
            <person name="Satake M."/>
            <person name="Terry A."/>
            <person name="Yamada L."/>
            <person name="Wang H.G."/>
            <person name="Awazu S."/>
            <person name="Azumi K."/>
            <person name="Boore J."/>
            <person name="Branno M."/>
            <person name="Chin-Bow S."/>
            <person name="DeSantis R."/>
            <person name="Doyle S."/>
            <person name="Francino P."/>
            <person name="Keys D.N."/>
            <person name="Haga S."/>
            <person name="Hayashi H."/>
            <person name="Hino K."/>
            <person name="Imai K.S."/>
            <person name="Inaba K."/>
            <person name="Kano S."/>
            <person name="Kobayashi K."/>
            <person name="Kobayashi M."/>
            <person name="Lee B.I."/>
            <person name="Makabe K.W."/>
            <person name="Manohar C."/>
            <person name="Matassi G."/>
            <person name="Medina M."/>
            <person name="Mochizuki Y."/>
            <person name="Mount S."/>
            <person name="Morishita T."/>
            <person name="Miura S."/>
            <person name="Nakayama A."/>
            <person name="Nishizaka S."/>
            <person name="Nomoto H."/>
            <person name="Ohta F."/>
            <person name="Oishi K."/>
            <person name="Rigoutsos I."/>
            <person name="Sano M."/>
            <person name="Sasaki A."/>
            <person name="Sasakura Y."/>
            <person name="Shoguchi E."/>
            <person name="Shin-i T."/>
            <person name="Spagnuolo A."/>
            <person name="Stainier D."/>
            <person name="Suzuki M.M."/>
            <person name="Tassy O."/>
            <person name="Takatori N."/>
            <person name="Tokuoka M."/>
            <person name="Yagi K."/>
            <person name="Yoshizaki F."/>
            <person name="Wada S."/>
            <person name="Zhang C."/>
            <person name="Hyatt P.D."/>
            <person name="Larimer F."/>
            <person name="Detter C."/>
            <person name="Doggett N."/>
            <person name="Glavina T."/>
            <person name="Hawkins T."/>
            <person name="Richardson P."/>
            <person name="Lucas S."/>
            <person name="Kohara Y."/>
            <person name="Levine M."/>
            <person name="Satoh N."/>
            <person name="Rokhsar D.S."/>
        </authorList>
    </citation>
    <scope>NUCLEOTIDE SEQUENCE [LARGE SCALE GENOMIC DNA]</scope>
</reference>
<accession>F6YFR8</accession>
<evidence type="ECO:0000256" key="2">
    <source>
        <dbReference type="ARBA" id="ARBA00006387"/>
    </source>
</evidence>
<proteinExistence type="inferred from homology"/>
<organism evidence="10 11">
    <name type="scientific">Ciona intestinalis</name>
    <name type="common">Transparent sea squirt</name>
    <name type="synonym">Ascidia intestinalis</name>
    <dbReference type="NCBI Taxonomy" id="7719"/>
    <lineage>
        <taxon>Eukaryota</taxon>
        <taxon>Metazoa</taxon>
        <taxon>Chordata</taxon>
        <taxon>Tunicata</taxon>
        <taxon>Ascidiacea</taxon>
        <taxon>Phlebobranchia</taxon>
        <taxon>Cionidae</taxon>
        <taxon>Ciona</taxon>
    </lineage>
</organism>
<feature type="transmembrane region" description="Helical" evidence="9">
    <location>
        <begin position="227"/>
        <end position="246"/>
    </location>
</feature>
<feature type="signal peptide" evidence="9">
    <location>
        <begin position="1"/>
        <end position="22"/>
    </location>
</feature>
<dbReference type="FunCoup" id="F6YFR8">
    <property type="interactions" value="53"/>
</dbReference>
<sequence length="275" mass="31911">MYAMIRLLYVVCCFLILQTSKASEGDRCVQYQGCLQPCQHQCKDGIFDKNQTRYMLLLGWDCREECKYTCMWKTVEAYEAANVRVPQFHGKWPFVRIIGVQEPASVLFSILNGISNIWAYKQYYSAVSSNAPLYTTTTIHAILAANAWLWSSVFHARDFPWTEKLDYFCATSLVLYSFYLSIHRLSYELHGHNVHILRWIAGNLIGAFYLGHISYLTFQSFDYGYNMKANVAVGLMNSITWLSLCFRKRKKHLHVKKMAAAIIMTNLFLMFELSD</sequence>
<dbReference type="STRING" id="7719.ENSCINP00000008799"/>
<name>F6YFR8_CIOIN</name>
<dbReference type="InterPro" id="IPR007217">
    <property type="entry name" value="Per1-like"/>
</dbReference>
<dbReference type="HOGENOM" id="CLU_032917_1_0_1"/>
<evidence type="ECO:0000256" key="6">
    <source>
        <dbReference type="ARBA" id="ARBA00022989"/>
    </source>
</evidence>
<evidence type="ECO:0000256" key="8">
    <source>
        <dbReference type="ARBA" id="ARBA00093305"/>
    </source>
</evidence>
<dbReference type="AlphaFoldDB" id="F6YFR8"/>
<feature type="transmembrane region" description="Helical" evidence="9">
    <location>
        <begin position="165"/>
        <end position="182"/>
    </location>
</feature>
<evidence type="ECO:0000313" key="10">
    <source>
        <dbReference type="Ensembl" id="ENSCINP00000008799.3"/>
    </source>
</evidence>
<evidence type="ECO:0000313" key="11">
    <source>
        <dbReference type="Proteomes" id="UP000008144"/>
    </source>
</evidence>
<dbReference type="EMBL" id="EAAA01001766">
    <property type="status" value="NOT_ANNOTATED_CDS"/>
    <property type="molecule type" value="Genomic_DNA"/>
</dbReference>
<evidence type="ECO:0000256" key="7">
    <source>
        <dbReference type="ARBA" id="ARBA00023136"/>
    </source>
</evidence>
<keyword evidence="7 9" id="KW-0472">Membrane</keyword>
<comment type="function">
    <text evidence="9">Involved in the lipid remodeling steps of GPI-anchor maturation.</text>
</comment>
<dbReference type="InParanoid" id="F6YFR8"/>
<dbReference type="OMA" id="PIPIWWA"/>
<protein>
    <recommendedName>
        <fullName evidence="9">Post-GPI attachment to proteins factor 3</fullName>
    </recommendedName>
</protein>
<comment type="caution">
    <text evidence="9">Lacks conserved residue(s) required for the propagation of feature annotation.</text>
</comment>
<reference evidence="10" key="3">
    <citation type="submission" date="2025-08" db="UniProtKB">
        <authorList>
            <consortium name="Ensembl"/>
        </authorList>
    </citation>
    <scope>IDENTIFICATION</scope>
</reference>
<keyword evidence="5 9" id="KW-0732">Signal</keyword>
<feature type="transmembrane region" description="Helical" evidence="9">
    <location>
        <begin position="194"/>
        <end position="215"/>
    </location>
</feature>
<evidence type="ECO:0000256" key="5">
    <source>
        <dbReference type="ARBA" id="ARBA00022729"/>
    </source>
</evidence>
<keyword evidence="4 9" id="KW-0812">Transmembrane</keyword>
<reference evidence="10" key="4">
    <citation type="submission" date="2025-09" db="UniProtKB">
        <authorList>
            <consortium name="Ensembl"/>
        </authorList>
    </citation>
    <scope>IDENTIFICATION</scope>
</reference>
<dbReference type="GeneTree" id="ENSGT00390000001304"/>
<dbReference type="Pfam" id="PF04080">
    <property type="entry name" value="Per1"/>
    <property type="match status" value="1"/>
</dbReference>
<dbReference type="GO" id="GO:0006506">
    <property type="term" value="P:GPI anchor biosynthetic process"/>
    <property type="evidence" value="ECO:0000318"/>
    <property type="project" value="GO_Central"/>
</dbReference>
<keyword evidence="6 9" id="KW-1133">Transmembrane helix</keyword>
<keyword evidence="3 9" id="KW-0337">GPI-anchor biosynthesis</keyword>
<dbReference type="Ensembl" id="ENSCINT00000008799.3">
    <property type="protein sequence ID" value="ENSCINP00000008799.3"/>
    <property type="gene ID" value="ENSCING00000004258.3"/>
</dbReference>
<evidence type="ECO:0000256" key="1">
    <source>
        <dbReference type="ARBA" id="ARBA00004127"/>
    </source>
</evidence>
<feature type="chain" id="PRO_5016480364" description="Post-GPI attachment to proteins factor 3" evidence="9">
    <location>
        <begin position="23"/>
        <end position="275"/>
    </location>
</feature>
<keyword evidence="11" id="KW-1185">Reference proteome</keyword>
<dbReference type="GO" id="GO:0005789">
    <property type="term" value="C:endoplasmic reticulum membrane"/>
    <property type="evidence" value="ECO:0000318"/>
    <property type="project" value="GO_Central"/>
</dbReference>
<evidence type="ECO:0000256" key="3">
    <source>
        <dbReference type="ARBA" id="ARBA00022502"/>
    </source>
</evidence>
<comment type="function">
    <text evidence="8">Involved in the fatty acid remodeling steps of GPI-anchor maturation where the unsaturated acyl chain at sn-2 of inositol phosphate is replaced by a saturated stearoyl chain. May catalyze the first step of the fatty acid remodeling, by removing the unsaturated acyl chain at sn-2 of inositol phosphate, generating a lyso-GPI intermediate. The fatty acid remodeling steps is critical for the integration of GPI-APs into lipid rafts.</text>
</comment>
<dbReference type="GO" id="GO:0016788">
    <property type="term" value="F:hydrolase activity, acting on ester bonds"/>
    <property type="evidence" value="ECO:0000318"/>
    <property type="project" value="GO_Central"/>
</dbReference>
<evidence type="ECO:0000256" key="4">
    <source>
        <dbReference type="ARBA" id="ARBA00022692"/>
    </source>
</evidence>
<comment type="subcellular location">
    <subcellularLocation>
        <location evidence="1">Endomembrane system</location>
        <topology evidence="1">Multi-pass membrane protein</topology>
    </subcellularLocation>
    <subcellularLocation>
        <location evidence="9">Golgi apparatus membrane</location>
        <topology evidence="9">Multi-pass membrane protein</topology>
    </subcellularLocation>
</comment>